<dbReference type="PANTHER" id="PTHR43157:SF31">
    <property type="entry name" value="PHOSPHATIDYLINOSITOL-GLYCAN BIOSYNTHESIS CLASS F PROTEIN"/>
    <property type="match status" value="1"/>
</dbReference>
<reference evidence="3 4" key="1">
    <citation type="submission" date="2024-09" db="EMBL/GenBank/DDBJ databases">
        <title>A chromosome-level genome assembly of Gray's grenadier anchovy, Coilia grayii.</title>
        <authorList>
            <person name="Fu Z."/>
        </authorList>
    </citation>
    <scope>NUCLEOTIDE SEQUENCE [LARGE SCALE GENOMIC DNA]</scope>
    <source>
        <strain evidence="3">G4</strain>
        <tissue evidence="3">Muscle</tissue>
    </source>
</reference>
<comment type="caution">
    <text evidence="3">The sequence shown here is derived from an EMBL/GenBank/DDBJ whole genome shotgun (WGS) entry which is preliminary data.</text>
</comment>
<dbReference type="Proteomes" id="UP001591681">
    <property type="component" value="Unassembled WGS sequence"/>
</dbReference>
<dbReference type="PANTHER" id="PTHR43157">
    <property type="entry name" value="PHOSPHATIDYLINOSITOL-GLYCAN BIOSYNTHESIS CLASS F PROTEIN-RELATED"/>
    <property type="match status" value="1"/>
</dbReference>
<dbReference type="InterPro" id="IPR036291">
    <property type="entry name" value="NAD(P)-bd_dom_sf"/>
</dbReference>
<keyword evidence="4" id="KW-1185">Reference proteome</keyword>
<proteinExistence type="inferred from homology"/>
<dbReference type="AlphaFoldDB" id="A0ABD1J3E3"/>
<accession>A0ABD1J3E3</accession>
<comment type="similarity">
    <text evidence="1">Belongs to the short-chain dehydrogenases/reductases (SDR) family.</text>
</comment>
<protein>
    <recommendedName>
        <fullName evidence="5">Dehydrogenase/reductase SDR family member on chromosome X</fullName>
    </recommendedName>
</protein>
<dbReference type="SUPFAM" id="SSF51735">
    <property type="entry name" value="NAD(P)-binding Rossmann-fold domains"/>
    <property type="match status" value="1"/>
</dbReference>
<sequence>MLVPERTTEEGFEQHFGINYLGHFLLTTLLLDILKQSGQLDSCSRIITISSSAHYIGHTGFKVSQIRYIPHYNYSPHAAYAHSKLALVLFTYRLQQELTAGGFPVTANAVDPGMVDTALYRHLCSPAQLAKSLVARLLFWTPAQGASTAIFAAAATELEGVGGCYLHNGRRARSSAASYNEAIQAHLWTQSCRMVGPLLEPCQAD</sequence>
<gene>
    <name evidence="3" type="ORF">ACEWY4_023550</name>
</gene>
<dbReference type="GO" id="GO:0016491">
    <property type="term" value="F:oxidoreductase activity"/>
    <property type="evidence" value="ECO:0007669"/>
    <property type="project" value="UniProtKB-KW"/>
</dbReference>
<evidence type="ECO:0000313" key="4">
    <source>
        <dbReference type="Proteomes" id="UP001591681"/>
    </source>
</evidence>
<evidence type="ECO:0000256" key="2">
    <source>
        <dbReference type="ARBA" id="ARBA00023002"/>
    </source>
</evidence>
<evidence type="ECO:0000313" key="3">
    <source>
        <dbReference type="EMBL" id="KAL2081697.1"/>
    </source>
</evidence>
<evidence type="ECO:0000256" key="1">
    <source>
        <dbReference type="ARBA" id="ARBA00006484"/>
    </source>
</evidence>
<organism evidence="3 4">
    <name type="scientific">Coilia grayii</name>
    <name type="common">Gray's grenadier anchovy</name>
    <dbReference type="NCBI Taxonomy" id="363190"/>
    <lineage>
        <taxon>Eukaryota</taxon>
        <taxon>Metazoa</taxon>
        <taxon>Chordata</taxon>
        <taxon>Craniata</taxon>
        <taxon>Vertebrata</taxon>
        <taxon>Euteleostomi</taxon>
        <taxon>Actinopterygii</taxon>
        <taxon>Neopterygii</taxon>
        <taxon>Teleostei</taxon>
        <taxon>Clupei</taxon>
        <taxon>Clupeiformes</taxon>
        <taxon>Clupeoidei</taxon>
        <taxon>Engraulidae</taxon>
        <taxon>Coilinae</taxon>
        <taxon>Coilia</taxon>
    </lineage>
</organism>
<keyword evidence="2" id="KW-0560">Oxidoreductase</keyword>
<dbReference type="EMBL" id="JBHFQA010000020">
    <property type="protein sequence ID" value="KAL2081697.1"/>
    <property type="molecule type" value="Genomic_DNA"/>
</dbReference>
<evidence type="ECO:0008006" key="5">
    <source>
        <dbReference type="Google" id="ProtNLM"/>
    </source>
</evidence>
<name>A0ABD1J3E3_9TELE</name>
<dbReference type="Gene3D" id="3.40.50.720">
    <property type="entry name" value="NAD(P)-binding Rossmann-like Domain"/>
    <property type="match status" value="1"/>
</dbReference>